<dbReference type="Proteomes" id="UP001163603">
    <property type="component" value="Chromosome 1"/>
</dbReference>
<sequence length="65" mass="6788">MATSTSGGGSSREGTAKAMVSDQISQAIQSTSNLLHLMQDSSPSQACTTSSLSNFMLKAFNPIIY</sequence>
<name>A0ACC0ZHZ9_9ROSI</name>
<proteinExistence type="predicted"/>
<protein>
    <submittedName>
        <fullName evidence="1">Uncharacterized protein</fullName>
    </submittedName>
</protein>
<keyword evidence="2" id="KW-1185">Reference proteome</keyword>
<comment type="caution">
    <text evidence="1">The sequence shown here is derived from an EMBL/GenBank/DDBJ whole genome shotgun (WGS) entry which is preliminary data.</text>
</comment>
<evidence type="ECO:0000313" key="1">
    <source>
        <dbReference type="EMBL" id="KAJ0052233.1"/>
    </source>
</evidence>
<dbReference type="EMBL" id="CM047736">
    <property type="protein sequence ID" value="KAJ0052233.1"/>
    <property type="molecule type" value="Genomic_DNA"/>
</dbReference>
<reference evidence="2" key="1">
    <citation type="journal article" date="2023" name="G3 (Bethesda)">
        <title>Genome assembly and association tests identify interacting loci associated with vigor, precocity, and sex in interspecific pistachio rootstocks.</title>
        <authorList>
            <person name="Palmer W."/>
            <person name="Jacygrad E."/>
            <person name="Sagayaradj S."/>
            <person name="Cavanaugh K."/>
            <person name="Han R."/>
            <person name="Bertier L."/>
            <person name="Beede B."/>
            <person name="Kafkas S."/>
            <person name="Golino D."/>
            <person name="Preece J."/>
            <person name="Michelmore R."/>
        </authorList>
    </citation>
    <scope>NUCLEOTIDE SEQUENCE [LARGE SCALE GENOMIC DNA]</scope>
</reference>
<gene>
    <name evidence="1" type="ORF">Pint_01140</name>
</gene>
<accession>A0ACC0ZHZ9</accession>
<evidence type="ECO:0000313" key="2">
    <source>
        <dbReference type="Proteomes" id="UP001163603"/>
    </source>
</evidence>
<organism evidence="1 2">
    <name type="scientific">Pistacia integerrima</name>
    <dbReference type="NCBI Taxonomy" id="434235"/>
    <lineage>
        <taxon>Eukaryota</taxon>
        <taxon>Viridiplantae</taxon>
        <taxon>Streptophyta</taxon>
        <taxon>Embryophyta</taxon>
        <taxon>Tracheophyta</taxon>
        <taxon>Spermatophyta</taxon>
        <taxon>Magnoliopsida</taxon>
        <taxon>eudicotyledons</taxon>
        <taxon>Gunneridae</taxon>
        <taxon>Pentapetalae</taxon>
        <taxon>rosids</taxon>
        <taxon>malvids</taxon>
        <taxon>Sapindales</taxon>
        <taxon>Anacardiaceae</taxon>
        <taxon>Pistacia</taxon>
    </lineage>
</organism>